<dbReference type="InterPro" id="IPR000504">
    <property type="entry name" value="RRM_dom"/>
</dbReference>
<dbReference type="GO" id="GO:0005634">
    <property type="term" value="C:nucleus"/>
    <property type="evidence" value="ECO:0007669"/>
    <property type="project" value="UniProtKB-SubCell"/>
</dbReference>
<dbReference type="STRING" id="1684307.A0A316UFK1"/>
<dbReference type="AlphaFoldDB" id="A0A316UFK1"/>
<comment type="subcellular location">
    <subcellularLocation>
        <location evidence="1">Nucleus</location>
    </subcellularLocation>
</comment>
<evidence type="ECO:0000256" key="1">
    <source>
        <dbReference type="ARBA" id="ARBA00004123"/>
    </source>
</evidence>
<dbReference type="Pfam" id="PF00076">
    <property type="entry name" value="RRM_1"/>
    <property type="match status" value="1"/>
</dbReference>
<keyword evidence="9" id="KW-1185">Reference proteome</keyword>
<evidence type="ECO:0000256" key="2">
    <source>
        <dbReference type="ARBA" id="ARBA00022664"/>
    </source>
</evidence>
<dbReference type="PANTHER" id="PTHR23003">
    <property type="entry name" value="RNA RECOGNITION MOTIF RRM DOMAIN CONTAINING PROTEIN"/>
    <property type="match status" value="1"/>
</dbReference>
<dbReference type="PANTHER" id="PTHR23003:SF17">
    <property type="entry name" value="RNA-BINDING PROTEIN PIN4"/>
    <property type="match status" value="1"/>
</dbReference>
<dbReference type="SUPFAM" id="SSF54928">
    <property type="entry name" value="RNA-binding domain, RBD"/>
    <property type="match status" value="1"/>
</dbReference>
<dbReference type="GO" id="GO:0008380">
    <property type="term" value="P:RNA splicing"/>
    <property type="evidence" value="ECO:0007669"/>
    <property type="project" value="UniProtKB-KW"/>
</dbReference>
<reference evidence="8 9" key="1">
    <citation type="journal article" date="2018" name="Mol. Biol. Evol.">
        <title>Broad Genomic Sampling Reveals a Smut Pathogenic Ancestry of the Fungal Clade Ustilaginomycotina.</title>
        <authorList>
            <person name="Kijpornyongpan T."/>
            <person name="Mondo S.J."/>
            <person name="Barry K."/>
            <person name="Sandor L."/>
            <person name="Lee J."/>
            <person name="Lipzen A."/>
            <person name="Pangilinan J."/>
            <person name="LaButti K."/>
            <person name="Hainaut M."/>
            <person name="Henrissat B."/>
            <person name="Grigoriev I.V."/>
            <person name="Spatafora J.W."/>
            <person name="Aime M.C."/>
        </authorList>
    </citation>
    <scope>NUCLEOTIDE SEQUENCE [LARGE SCALE GENOMIC DNA]</scope>
    <source>
        <strain evidence="8 9">MCA 4718</strain>
    </source>
</reference>
<name>A0A316UFK1_9BASI</name>
<protein>
    <submittedName>
        <fullName evidence="8">RNA-binding domain-containing protein</fullName>
    </submittedName>
</protein>
<evidence type="ECO:0000313" key="9">
    <source>
        <dbReference type="Proteomes" id="UP000245942"/>
    </source>
</evidence>
<dbReference type="GO" id="GO:0005737">
    <property type="term" value="C:cytoplasm"/>
    <property type="evidence" value="ECO:0007669"/>
    <property type="project" value="TreeGrafter"/>
</dbReference>
<accession>A0A316UFK1</accession>
<feature type="domain" description="RRM" evidence="7">
    <location>
        <begin position="12"/>
        <end position="87"/>
    </location>
</feature>
<dbReference type="Proteomes" id="UP000245942">
    <property type="component" value="Unassembled WGS sequence"/>
</dbReference>
<dbReference type="InterPro" id="IPR050374">
    <property type="entry name" value="RRT5_SRSF_SR"/>
</dbReference>
<dbReference type="CDD" id="cd12241">
    <property type="entry name" value="RRM_SF3B14"/>
    <property type="match status" value="1"/>
</dbReference>
<dbReference type="RefSeq" id="XP_025350868.1">
    <property type="nucleotide sequence ID" value="XM_025494725.1"/>
</dbReference>
<keyword evidence="2" id="KW-0507">mRNA processing</keyword>
<organism evidence="8 9">
    <name type="scientific">Pseudomicrostroma glucosiphilum</name>
    <dbReference type="NCBI Taxonomy" id="1684307"/>
    <lineage>
        <taxon>Eukaryota</taxon>
        <taxon>Fungi</taxon>
        <taxon>Dikarya</taxon>
        <taxon>Basidiomycota</taxon>
        <taxon>Ustilaginomycotina</taxon>
        <taxon>Exobasidiomycetes</taxon>
        <taxon>Microstromatales</taxon>
        <taxon>Microstromatales incertae sedis</taxon>
        <taxon>Pseudomicrostroma</taxon>
    </lineage>
</organism>
<dbReference type="PROSITE" id="PS50102">
    <property type="entry name" value="RRM"/>
    <property type="match status" value="1"/>
</dbReference>
<dbReference type="GO" id="GO:0006397">
    <property type="term" value="P:mRNA processing"/>
    <property type="evidence" value="ECO:0007669"/>
    <property type="project" value="UniProtKB-KW"/>
</dbReference>
<keyword evidence="5" id="KW-0539">Nucleus</keyword>
<evidence type="ECO:0000256" key="6">
    <source>
        <dbReference type="PROSITE-ProRule" id="PRU00176"/>
    </source>
</evidence>
<sequence length="116" mass="13032">MSSTEKSRSQSRILFVKNINYTTTGADLYELFGKYGAIRQIRIGDGAKTKGTAFVAFEEMVDAKNALDHLNGYHLQERYIVVLYHVPSRQAAKADLAKREADLEALKQRHNIGDAD</sequence>
<dbReference type="FunFam" id="3.30.70.330:FF:000286">
    <property type="entry name" value="Putative pre-mRNA branch site protein p14"/>
    <property type="match status" value="1"/>
</dbReference>
<evidence type="ECO:0000259" key="7">
    <source>
        <dbReference type="PROSITE" id="PS50102"/>
    </source>
</evidence>
<keyword evidence="3 6" id="KW-0694">RNA-binding</keyword>
<dbReference type="SMART" id="SM00360">
    <property type="entry name" value="RRM"/>
    <property type="match status" value="1"/>
</dbReference>
<evidence type="ECO:0000256" key="4">
    <source>
        <dbReference type="ARBA" id="ARBA00023187"/>
    </source>
</evidence>
<proteinExistence type="predicted"/>
<dbReference type="OrthoDB" id="275748at2759"/>
<dbReference type="InterPro" id="IPR035979">
    <property type="entry name" value="RBD_domain_sf"/>
</dbReference>
<dbReference type="InterPro" id="IPR034150">
    <property type="entry name" value="SF3B6_RRM"/>
</dbReference>
<dbReference type="InterPro" id="IPR012677">
    <property type="entry name" value="Nucleotide-bd_a/b_plait_sf"/>
</dbReference>
<evidence type="ECO:0000256" key="5">
    <source>
        <dbReference type="ARBA" id="ARBA00023242"/>
    </source>
</evidence>
<dbReference type="EMBL" id="KZ819321">
    <property type="protein sequence ID" value="PWN23708.1"/>
    <property type="molecule type" value="Genomic_DNA"/>
</dbReference>
<dbReference type="GeneID" id="37016459"/>
<evidence type="ECO:0000313" key="8">
    <source>
        <dbReference type="EMBL" id="PWN23708.1"/>
    </source>
</evidence>
<evidence type="ECO:0000256" key="3">
    <source>
        <dbReference type="ARBA" id="ARBA00022884"/>
    </source>
</evidence>
<gene>
    <name evidence="8" type="ORF">BCV69DRAFT_309583</name>
</gene>
<dbReference type="Gene3D" id="3.30.70.330">
    <property type="match status" value="1"/>
</dbReference>
<keyword evidence="4" id="KW-0508">mRNA splicing</keyword>
<dbReference type="GO" id="GO:0003729">
    <property type="term" value="F:mRNA binding"/>
    <property type="evidence" value="ECO:0007669"/>
    <property type="project" value="TreeGrafter"/>
</dbReference>